<comment type="caution">
    <text evidence="2">The sequence shown here is derived from an EMBL/GenBank/DDBJ whole genome shotgun (WGS) entry which is preliminary data.</text>
</comment>
<dbReference type="GO" id="GO:0006397">
    <property type="term" value="P:mRNA processing"/>
    <property type="evidence" value="ECO:0007669"/>
    <property type="project" value="InterPro"/>
</dbReference>
<keyword evidence="3" id="KW-1185">Reference proteome</keyword>
<dbReference type="EMBL" id="CAJVCH010462847">
    <property type="protein sequence ID" value="CAG7819903.1"/>
    <property type="molecule type" value="Genomic_DNA"/>
</dbReference>
<organism evidence="2 3">
    <name type="scientific">Allacma fusca</name>
    <dbReference type="NCBI Taxonomy" id="39272"/>
    <lineage>
        <taxon>Eukaryota</taxon>
        <taxon>Metazoa</taxon>
        <taxon>Ecdysozoa</taxon>
        <taxon>Arthropoda</taxon>
        <taxon>Hexapoda</taxon>
        <taxon>Collembola</taxon>
        <taxon>Symphypleona</taxon>
        <taxon>Sminthuridae</taxon>
        <taxon>Allacma</taxon>
    </lineage>
</organism>
<protein>
    <recommendedName>
        <fullName evidence="1">Lariat debranching enzyme C-terminal domain-containing protein</fullName>
    </recommendedName>
</protein>
<dbReference type="Proteomes" id="UP000708208">
    <property type="component" value="Unassembled WGS sequence"/>
</dbReference>
<evidence type="ECO:0000313" key="3">
    <source>
        <dbReference type="Proteomes" id="UP000708208"/>
    </source>
</evidence>
<dbReference type="SMART" id="SM01124">
    <property type="entry name" value="DBR1"/>
    <property type="match status" value="1"/>
</dbReference>
<proteinExistence type="predicted"/>
<gene>
    <name evidence="2" type="ORF">AFUS01_LOCUS30321</name>
</gene>
<dbReference type="InterPro" id="IPR007708">
    <property type="entry name" value="DBR1_C"/>
</dbReference>
<reference evidence="2" key="1">
    <citation type="submission" date="2021-06" db="EMBL/GenBank/DDBJ databases">
        <authorList>
            <person name="Hodson N. C."/>
            <person name="Mongue J. A."/>
            <person name="Jaron S. K."/>
        </authorList>
    </citation>
    <scope>NUCLEOTIDE SEQUENCE</scope>
</reference>
<accession>A0A8J2LCP5</accession>
<name>A0A8J2LCP5_9HEXA</name>
<feature type="domain" description="Lariat debranching enzyme C-terminal" evidence="1">
    <location>
        <begin position="3"/>
        <end position="99"/>
    </location>
</feature>
<sequence>PVEAVTTDLKLSYDPEWLAILRSTDALLQAKSTLCYMPNETGSHRFDYSPTAEEITDVNEILEGNFSVPDNFSQTAKIYVEGQQPERAFPVKVGLPKTITVFGMPAIMSKKVAQVQYSPLVRQRLTGY</sequence>
<evidence type="ECO:0000313" key="2">
    <source>
        <dbReference type="EMBL" id="CAG7819903.1"/>
    </source>
</evidence>
<dbReference type="AlphaFoldDB" id="A0A8J2LCP5"/>
<evidence type="ECO:0000259" key="1">
    <source>
        <dbReference type="SMART" id="SM01124"/>
    </source>
</evidence>
<dbReference type="Pfam" id="PF05011">
    <property type="entry name" value="DBR1"/>
    <property type="match status" value="1"/>
</dbReference>
<dbReference type="OrthoDB" id="407609at2759"/>
<feature type="non-terminal residue" evidence="2">
    <location>
        <position position="1"/>
    </location>
</feature>
<dbReference type="GO" id="GO:0016788">
    <property type="term" value="F:hydrolase activity, acting on ester bonds"/>
    <property type="evidence" value="ECO:0007669"/>
    <property type="project" value="InterPro"/>
</dbReference>